<keyword evidence="3" id="KW-1185">Reference proteome</keyword>
<evidence type="ECO:0000313" key="3">
    <source>
        <dbReference type="Proteomes" id="UP000002207"/>
    </source>
</evidence>
<dbReference type="EC" id="5.-.-.-" evidence="2"/>
<evidence type="ECO:0000259" key="1">
    <source>
        <dbReference type="PROSITE" id="PS51464"/>
    </source>
</evidence>
<dbReference type="HOGENOM" id="CLU_012520_0_0_0"/>
<dbReference type="Gene3D" id="3.40.50.10490">
    <property type="entry name" value="Glucose-6-phosphate isomerase like protein, domain 1"/>
    <property type="match status" value="2"/>
</dbReference>
<dbReference type="InterPro" id="IPR046348">
    <property type="entry name" value="SIS_dom_sf"/>
</dbReference>
<dbReference type="RefSeq" id="WP_015896025.1">
    <property type="nucleotide sequence ID" value="NC_012483.1"/>
</dbReference>
<protein>
    <submittedName>
        <fullName evidence="2">Putative tagatose-6-phosphate aldose/ketose isomerase</fullName>
        <ecNumber evidence="2">5.-.-.-</ecNumber>
    </submittedName>
</protein>
<accession>C1F2V8</accession>
<dbReference type="AlphaFoldDB" id="C1F2V8"/>
<evidence type="ECO:0000313" key="2">
    <source>
        <dbReference type="EMBL" id="ACO32462.1"/>
    </source>
</evidence>
<feature type="domain" description="SIS" evidence="1">
    <location>
        <begin position="227"/>
        <end position="378"/>
    </location>
</feature>
<dbReference type="OrthoDB" id="9779207at2"/>
<dbReference type="GO" id="GO:0097367">
    <property type="term" value="F:carbohydrate derivative binding"/>
    <property type="evidence" value="ECO:0007669"/>
    <property type="project" value="InterPro"/>
</dbReference>
<dbReference type="GO" id="GO:1901135">
    <property type="term" value="P:carbohydrate derivative metabolic process"/>
    <property type="evidence" value="ECO:0007669"/>
    <property type="project" value="InterPro"/>
</dbReference>
<proteinExistence type="predicted"/>
<feature type="domain" description="SIS" evidence="1">
    <location>
        <begin position="54"/>
        <end position="208"/>
    </location>
</feature>
<keyword evidence="2" id="KW-0413">Isomerase</keyword>
<dbReference type="InParanoid" id="C1F2V8"/>
<dbReference type="FunCoup" id="C1F2V8">
    <property type="interactions" value="40"/>
</dbReference>
<dbReference type="KEGG" id="aca:ACP_0859"/>
<dbReference type="Proteomes" id="UP000002207">
    <property type="component" value="Chromosome"/>
</dbReference>
<dbReference type="EMBL" id="CP001472">
    <property type="protein sequence ID" value="ACO32462.1"/>
    <property type="molecule type" value="Genomic_DNA"/>
</dbReference>
<dbReference type="GO" id="GO:0016853">
    <property type="term" value="F:isomerase activity"/>
    <property type="evidence" value="ECO:0007669"/>
    <property type="project" value="UniProtKB-KW"/>
</dbReference>
<name>C1F2V8_ACIC5</name>
<reference evidence="2 3" key="1">
    <citation type="journal article" date="2009" name="Appl. Environ. Microbiol.">
        <title>Three genomes from the phylum Acidobacteria provide insight into the lifestyles of these microorganisms in soils.</title>
        <authorList>
            <person name="Ward N.L."/>
            <person name="Challacombe J.F."/>
            <person name="Janssen P.H."/>
            <person name="Henrissat B."/>
            <person name="Coutinho P.M."/>
            <person name="Wu M."/>
            <person name="Xie G."/>
            <person name="Haft D.H."/>
            <person name="Sait M."/>
            <person name="Badger J."/>
            <person name="Barabote R.D."/>
            <person name="Bradley B."/>
            <person name="Brettin T.S."/>
            <person name="Brinkac L.M."/>
            <person name="Bruce D."/>
            <person name="Creasy T."/>
            <person name="Daugherty S.C."/>
            <person name="Davidsen T.M."/>
            <person name="DeBoy R.T."/>
            <person name="Detter J.C."/>
            <person name="Dodson R.J."/>
            <person name="Durkin A.S."/>
            <person name="Ganapathy A."/>
            <person name="Gwinn-Giglio M."/>
            <person name="Han C.S."/>
            <person name="Khouri H."/>
            <person name="Kiss H."/>
            <person name="Kothari S.P."/>
            <person name="Madupu R."/>
            <person name="Nelson K.E."/>
            <person name="Nelson W.C."/>
            <person name="Paulsen I."/>
            <person name="Penn K."/>
            <person name="Ren Q."/>
            <person name="Rosovitz M.J."/>
            <person name="Selengut J.D."/>
            <person name="Shrivastava S."/>
            <person name="Sullivan S.A."/>
            <person name="Tapia R."/>
            <person name="Thompson L.S."/>
            <person name="Watkins K.L."/>
            <person name="Yang Q."/>
            <person name="Yu C."/>
            <person name="Zafar N."/>
            <person name="Zhou L."/>
            <person name="Kuske C.R."/>
        </authorList>
    </citation>
    <scope>NUCLEOTIDE SEQUENCE [LARGE SCALE GENOMIC DNA]</scope>
    <source>
        <strain evidence="3">ATCC 51196 / DSM 11244 / BCRC 80197 / JCM 7670 / NBRC 15755 / NCIMB 13165 / 161</strain>
    </source>
</reference>
<dbReference type="SUPFAM" id="SSF53697">
    <property type="entry name" value="SIS domain"/>
    <property type="match status" value="1"/>
</dbReference>
<organism evidence="2 3">
    <name type="scientific">Acidobacterium capsulatum (strain ATCC 51196 / DSM 11244 / BCRC 80197 / JCM 7670 / NBRC 15755 / NCIMB 13165 / 161)</name>
    <dbReference type="NCBI Taxonomy" id="240015"/>
    <lineage>
        <taxon>Bacteria</taxon>
        <taxon>Pseudomonadati</taxon>
        <taxon>Acidobacteriota</taxon>
        <taxon>Terriglobia</taxon>
        <taxon>Terriglobales</taxon>
        <taxon>Acidobacteriaceae</taxon>
        <taxon>Acidobacterium</taxon>
    </lineage>
</organism>
<sequence>MNPLSSLLDLPDAEKDERGLAHTPQEIAQQPQTWLGTYALLRAQQAGIQQFLTAAGLLDSPEQRPTVFLIGAGTSDYIGHSLHHLLRSQWQCEVLPVASTDLLTDFPDYILSDRKYLWISFSRSGDSPEGVAVLERALAEYPNICHLLITCNAAGRMMSAIKGRGKSYSVVLDDATNDRGLAMTSSFTNMVLAGQILAHAWKMEDYQPVLQALVQSAEAFLPRAATLAAELASEGYHRACFVGSGVLAGASMECALKLLELTAGKLQTLTQPTLALRHGPMAALDRDTLFVALVSSQPQRRRYELDLLREIGSKGLVRTRVAVATEDEKSLRAEAEYVLTPGISAAIPDLYRPILDVIFGQLLGLFASIHFGLKPDVPSPNGAISRVVQNVGIY</sequence>
<dbReference type="eggNOG" id="COG2222">
    <property type="taxonomic scope" value="Bacteria"/>
</dbReference>
<dbReference type="STRING" id="240015.ACP_0859"/>
<dbReference type="PROSITE" id="PS51464">
    <property type="entry name" value="SIS"/>
    <property type="match status" value="2"/>
</dbReference>
<dbReference type="PANTHER" id="PTHR10937">
    <property type="entry name" value="GLUCOSAMINE--FRUCTOSE-6-PHOSPHATE AMINOTRANSFERASE, ISOMERIZING"/>
    <property type="match status" value="1"/>
</dbReference>
<dbReference type="InterPro" id="IPR001347">
    <property type="entry name" value="SIS_dom"/>
</dbReference>
<gene>
    <name evidence="2" type="ordered locus">ACP_0859</name>
</gene>